<evidence type="ECO:0000313" key="2">
    <source>
        <dbReference type="Proteomes" id="UP001227268"/>
    </source>
</evidence>
<sequence length="233" mass="25029">MILVSQKRDAGKRAPSALLRMGSILNVTVSTRSIPSKPDPTIGCILANHPQGSSIKAYAGSYSPGTNTIIKDKSSFEFAGGNIKVNSLHTPCHTQDSICFLLEDGSGKKAVFTGDTLFQGGCGRFFEGTAAEMHAALTYLSKLPQDTVVYNGHEYTSGSAKFGQSVEPDNKDIDRLLDLVKTSNGCTAGKSTIADELKWNVFMRLDQPAILHATGETDPVKVMGKLREMKNKA</sequence>
<dbReference type="Proteomes" id="UP001227268">
    <property type="component" value="Unassembled WGS sequence"/>
</dbReference>
<keyword evidence="2" id="KW-1185">Reference proteome</keyword>
<gene>
    <name evidence="1" type="ORF">QFC21_003639</name>
</gene>
<protein>
    <submittedName>
        <fullName evidence="1">Uncharacterized protein</fullName>
    </submittedName>
</protein>
<evidence type="ECO:0000313" key="1">
    <source>
        <dbReference type="EMBL" id="KAJ9100595.1"/>
    </source>
</evidence>
<accession>A0ACC2VND7</accession>
<dbReference type="EMBL" id="JASBWT010000011">
    <property type="protein sequence ID" value="KAJ9100595.1"/>
    <property type="molecule type" value="Genomic_DNA"/>
</dbReference>
<name>A0ACC2VND7_9TREE</name>
<reference evidence="1" key="1">
    <citation type="submission" date="2023-04" db="EMBL/GenBank/DDBJ databases">
        <title>Draft Genome sequencing of Naganishia species isolated from polar environments using Oxford Nanopore Technology.</title>
        <authorList>
            <person name="Leo P."/>
            <person name="Venkateswaran K."/>
        </authorList>
    </citation>
    <scope>NUCLEOTIDE SEQUENCE</scope>
    <source>
        <strain evidence="1">MNA-CCFEE 5423</strain>
    </source>
</reference>
<comment type="caution">
    <text evidence="1">The sequence shown here is derived from an EMBL/GenBank/DDBJ whole genome shotgun (WGS) entry which is preliminary data.</text>
</comment>
<proteinExistence type="predicted"/>
<organism evidence="1 2">
    <name type="scientific">Naganishia friedmannii</name>
    <dbReference type="NCBI Taxonomy" id="89922"/>
    <lineage>
        <taxon>Eukaryota</taxon>
        <taxon>Fungi</taxon>
        <taxon>Dikarya</taxon>
        <taxon>Basidiomycota</taxon>
        <taxon>Agaricomycotina</taxon>
        <taxon>Tremellomycetes</taxon>
        <taxon>Filobasidiales</taxon>
        <taxon>Filobasidiaceae</taxon>
        <taxon>Naganishia</taxon>
    </lineage>
</organism>